<accession>A0ABY9Q6I5</accession>
<dbReference type="InterPro" id="IPR051782">
    <property type="entry name" value="ABC_Transporter_VariousFunc"/>
</dbReference>
<reference evidence="5 6" key="1">
    <citation type="submission" date="2022-07" db="EMBL/GenBank/DDBJ databases">
        <title>Genome sequence of Terrisporobacter mayombei DSM6539.</title>
        <authorList>
            <person name="Boeer T."/>
            <person name="Bengelsdorf F.R."/>
            <person name="Daniel R."/>
            <person name="Poehlein A."/>
        </authorList>
    </citation>
    <scope>NUCLEOTIDE SEQUENCE [LARGE SCALE GENOMIC DNA]</scope>
    <source>
        <strain evidence="5 6">DSM 6539</strain>
    </source>
</reference>
<dbReference type="PANTHER" id="PTHR42939">
    <property type="entry name" value="ABC TRANSPORTER ATP-BINDING PROTEIN ALBC-RELATED"/>
    <property type="match status" value="1"/>
</dbReference>
<sequence>MNAIEIRNLKKSIGDFKLDIEKLDIKECFVTGIIGTNGAGKTTLIKLIMNILNQDEGSIKIFGEDFDKDKKHIKELIGYLGHDTLYPVDFTLEDIKSTISIFYKNWDEKLFNHYTEDFDLNIQDKYKDLSKGQKVKFDLAMILSYHPKLIILDEPTANLDPIFRSEFLEVLQLQMEKDLSTVLYCTHITSDLDKIGDYFVAMDKGKIIFNENSENTRNNYTIVKGRKELLNEETKKVFQQVVENEFGFRGISNNKKEAEDIFGQEVLYERTKMEDILIFNKGKK</sequence>
<evidence type="ECO:0000313" key="6">
    <source>
        <dbReference type="Proteomes" id="UP001235030"/>
    </source>
</evidence>
<keyword evidence="1" id="KW-0813">Transport</keyword>
<evidence type="ECO:0000256" key="3">
    <source>
        <dbReference type="ARBA" id="ARBA00022840"/>
    </source>
</evidence>
<dbReference type="PROSITE" id="PS50893">
    <property type="entry name" value="ABC_TRANSPORTER_2"/>
    <property type="match status" value="1"/>
</dbReference>
<dbReference type="Proteomes" id="UP001235030">
    <property type="component" value="Chromosome"/>
</dbReference>
<keyword evidence="3" id="KW-0067">ATP-binding</keyword>
<dbReference type="InterPro" id="IPR003439">
    <property type="entry name" value="ABC_transporter-like_ATP-bd"/>
</dbReference>
<dbReference type="SMART" id="SM00382">
    <property type="entry name" value="AAA"/>
    <property type="match status" value="1"/>
</dbReference>
<organism evidence="5 6">
    <name type="scientific">Terrisporobacter mayombei</name>
    <dbReference type="NCBI Taxonomy" id="1541"/>
    <lineage>
        <taxon>Bacteria</taxon>
        <taxon>Bacillati</taxon>
        <taxon>Bacillota</taxon>
        <taxon>Clostridia</taxon>
        <taxon>Peptostreptococcales</taxon>
        <taxon>Peptostreptococcaceae</taxon>
        <taxon>Terrisporobacter</taxon>
    </lineage>
</organism>
<dbReference type="SUPFAM" id="SSF52540">
    <property type="entry name" value="P-loop containing nucleoside triphosphate hydrolases"/>
    <property type="match status" value="1"/>
</dbReference>
<dbReference type="InterPro" id="IPR027417">
    <property type="entry name" value="P-loop_NTPase"/>
</dbReference>
<dbReference type="RefSeq" id="WP_228105083.1">
    <property type="nucleotide sequence ID" value="NZ_CP101637.1"/>
</dbReference>
<name>A0ABY9Q6I5_9FIRM</name>
<dbReference type="Pfam" id="PF00005">
    <property type="entry name" value="ABC_tran"/>
    <property type="match status" value="1"/>
</dbReference>
<gene>
    <name evidence="5" type="ORF">TEMA_36900</name>
</gene>
<dbReference type="Gene3D" id="3.40.50.300">
    <property type="entry name" value="P-loop containing nucleotide triphosphate hydrolases"/>
    <property type="match status" value="1"/>
</dbReference>
<evidence type="ECO:0000256" key="1">
    <source>
        <dbReference type="ARBA" id="ARBA00022448"/>
    </source>
</evidence>
<evidence type="ECO:0000259" key="4">
    <source>
        <dbReference type="PROSITE" id="PS50893"/>
    </source>
</evidence>
<evidence type="ECO:0000313" key="5">
    <source>
        <dbReference type="EMBL" id="WMT83189.1"/>
    </source>
</evidence>
<protein>
    <recommendedName>
        <fullName evidence="4">ABC transporter domain-containing protein</fullName>
    </recommendedName>
</protein>
<dbReference type="InterPro" id="IPR003593">
    <property type="entry name" value="AAA+_ATPase"/>
</dbReference>
<dbReference type="PROSITE" id="PS00211">
    <property type="entry name" value="ABC_TRANSPORTER_1"/>
    <property type="match status" value="1"/>
</dbReference>
<dbReference type="EMBL" id="CP101637">
    <property type="protein sequence ID" value="WMT83189.1"/>
    <property type="molecule type" value="Genomic_DNA"/>
</dbReference>
<dbReference type="PANTHER" id="PTHR42939:SF3">
    <property type="entry name" value="ABC TRANSPORTER ATP-BINDING COMPONENT"/>
    <property type="match status" value="1"/>
</dbReference>
<keyword evidence="6" id="KW-1185">Reference proteome</keyword>
<feature type="domain" description="ABC transporter" evidence="4">
    <location>
        <begin position="4"/>
        <end position="229"/>
    </location>
</feature>
<dbReference type="CDD" id="cd03230">
    <property type="entry name" value="ABC_DR_subfamily_A"/>
    <property type="match status" value="1"/>
</dbReference>
<keyword evidence="2" id="KW-0547">Nucleotide-binding</keyword>
<evidence type="ECO:0000256" key="2">
    <source>
        <dbReference type="ARBA" id="ARBA00022741"/>
    </source>
</evidence>
<proteinExistence type="predicted"/>
<dbReference type="InterPro" id="IPR017871">
    <property type="entry name" value="ABC_transporter-like_CS"/>
</dbReference>